<evidence type="ECO:0000256" key="9">
    <source>
        <dbReference type="ARBA" id="ARBA00023134"/>
    </source>
</evidence>
<dbReference type="InterPro" id="IPR027417">
    <property type="entry name" value="P-loop_NTPase"/>
</dbReference>
<keyword evidence="3 10" id="KW-0479">Metal-binding</keyword>
<comment type="cofactor">
    <cofactor evidence="10">
        <name>Zn(2+)</name>
        <dbReference type="ChEBI" id="CHEBI:29105"/>
    </cofactor>
    <text evidence="10">Binds 1 zinc ion per subunit.</text>
</comment>
<reference evidence="13" key="2">
    <citation type="journal article" date="2021" name="PeerJ">
        <title>Extensive microbial diversity within the chicken gut microbiome revealed by metagenomics and culture.</title>
        <authorList>
            <person name="Gilroy R."/>
            <person name="Ravi A."/>
            <person name="Getino M."/>
            <person name="Pursley I."/>
            <person name="Horton D.L."/>
            <person name="Alikhan N.F."/>
            <person name="Baker D."/>
            <person name="Gharbi K."/>
            <person name="Hall N."/>
            <person name="Watson M."/>
            <person name="Adriaenssens E.M."/>
            <person name="Foster-Nyarko E."/>
            <person name="Jarju S."/>
            <person name="Secka A."/>
            <person name="Antonio M."/>
            <person name="Oren A."/>
            <person name="Chaudhuri R.R."/>
            <person name="La Ragione R."/>
            <person name="Hildebrand F."/>
            <person name="Pallen M.J."/>
        </authorList>
    </citation>
    <scope>NUCLEOTIDE SEQUENCE</scope>
    <source>
        <strain evidence="13">G3-3990</strain>
    </source>
</reference>
<dbReference type="GO" id="GO:0042274">
    <property type="term" value="P:ribosomal small subunit biogenesis"/>
    <property type="evidence" value="ECO:0007669"/>
    <property type="project" value="UniProtKB-UniRule"/>
</dbReference>
<dbReference type="EMBL" id="JADIMG010000084">
    <property type="protein sequence ID" value="MBO8460464.1"/>
    <property type="molecule type" value="Genomic_DNA"/>
</dbReference>
<evidence type="ECO:0000256" key="4">
    <source>
        <dbReference type="ARBA" id="ARBA00022730"/>
    </source>
</evidence>
<comment type="similarity">
    <text evidence="10">Belongs to the TRAFAC class YlqF/YawG GTPase family. RsgA subfamily.</text>
</comment>
<dbReference type="PANTHER" id="PTHR32120">
    <property type="entry name" value="SMALL RIBOSOMAL SUBUNIT BIOGENESIS GTPASE RSGA"/>
    <property type="match status" value="1"/>
</dbReference>
<name>A0A9D9HVM3_9BACT</name>
<reference evidence="13" key="1">
    <citation type="submission" date="2020-10" db="EMBL/GenBank/DDBJ databases">
        <authorList>
            <person name="Gilroy R."/>
        </authorList>
    </citation>
    <scope>NUCLEOTIDE SEQUENCE</scope>
    <source>
        <strain evidence="13">G3-3990</strain>
    </source>
</reference>
<gene>
    <name evidence="10 13" type="primary">rsgA</name>
    <name evidence="13" type="ORF">IAA73_09050</name>
</gene>
<dbReference type="Pfam" id="PF03193">
    <property type="entry name" value="RsgA_GTPase"/>
    <property type="match status" value="1"/>
</dbReference>
<dbReference type="CDD" id="cd01854">
    <property type="entry name" value="YjeQ_EngC"/>
    <property type="match status" value="1"/>
</dbReference>
<keyword evidence="9 10" id="KW-0342">GTP-binding</keyword>
<evidence type="ECO:0000256" key="7">
    <source>
        <dbReference type="ARBA" id="ARBA00022833"/>
    </source>
</evidence>
<keyword evidence="5 10" id="KW-0547">Nucleotide-binding</keyword>
<evidence type="ECO:0000256" key="8">
    <source>
        <dbReference type="ARBA" id="ARBA00022884"/>
    </source>
</evidence>
<dbReference type="NCBIfam" id="TIGR00157">
    <property type="entry name" value="ribosome small subunit-dependent GTPase A"/>
    <property type="match status" value="1"/>
</dbReference>
<dbReference type="SUPFAM" id="SSF52540">
    <property type="entry name" value="P-loop containing nucleoside triphosphate hydrolases"/>
    <property type="match status" value="1"/>
</dbReference>
<evidence type="ECO:0000256" key="10">
    <source>
        <dbReference type="HAMAP-Rule" id="MF_01820"/>
    </source>
</evidence>
<dbReference type="HAMAP" id="MF_01820">
    <property type="entry name" value="GTPase_RsgA"/>
    <property type="match status" value="1"/>
</dbReference>
<organism evidence="13 14">
    <name type="scientific">Candidatus Gallipaludibacter merdavium</name>
    <dbReference type="NCBI Taxonomy" id="2840839"/>
    <lineage>
        <taxon>Bacteria</taxon>
        <taxon>Pseudomonadati</taxon>
        <taxon>Bacteroidota</taxon>
        <taxon>Bacteroidia</taxon>
        <taxon>Bacteroidales</taxon>
        <taxon>Candidatus Gallipaludibacter</taxon>
    </lineage>
</organism>
<dbReference type="PROSITE" id="PS50936">
    <property type="entry name" value="ENGC_GTPASE"/>
    <property type="match status" value="1"/>
</dbReference>
<dbReference type="InterPro" id="IPR031944">
    <property type="entry name" value="RsgA_N"/>
</dbReference>
<sequence length="303" mass="33900">MKGLVIKNTGSGYKVRTENGTIYDCKIKGNFRIKGIKSTNPIAVGDWVEFNDASLISQIYDRKNYIVRKPANLSKQSHIIAANIDQVLLVVTLKNPETPLAFIDRFLVSAEAYNVPTVILINKTDLLNEPYEQEYLKAFIYLYESIGYTCISATLVQDIPEQLLTILRGKNTLLSGNSGVGKSTLINALIPDAQAKVAEISSAHHKGMHTTTFSEMYDIDANSHLIDTPGIKGFGLIDMKMNEVSHYFREIFKKSASCKYYNCTHRNEPGCAVKAAVTAHEIAESRYQNYLSILEDLNEGKYR</sequence>
<accession>A0A9D9HVM3</accession>
<dbReference type="Gene3D" id="2.40.50.140">
    <property type="entry name" value="Nucleic acid-binding proteins"/>
    <property type="match status" value="1"/>
</dbReference>
<comment type="caution">
    <text evidence="13">The sequence shown here is derived from an EMBL/GenBank/DDBJ whole genome shotgun (WGS) entry which is preliminary data.</text>
</comment>
<dbReference type="InterPro" id="IPR004881">
    <property type="entry name" value="Ribosome_biogen_GTPase_RsgA"/>
</dbReference>
<feature type="domain" description="EngC GTPase" evidence="11">
    <location>
        <begin position="82"/>
        <end position="232"/>
    </location>
</feature>
<keyword evidence="6 10" id="KW-0378">Hydrolase</keyword>
<feature type="domain" description="CP-type G" evidence="12">
    <location>
        <begin position="73"/>
        <end position="234"/>
    </location>
</feature>
<dbReference type="CDD" id="cd04466">
    <property type="entry name" value="S1_YloQ_GTPase"/>
    <property type="match status" value="1"/>
</dbReference>
<dbReference type="PANTHER" id="PTHR32120:SF11">
    <property type="entry name" value="SMALL RIBOSOMAL SUBUNIT BIOGENESIS GTPASE RSGA 1, MITOCHONDRIAL-RELATED"/>
    <property type="match status" value="1"/>
</dbReference>
<dbReference type="PROSITE" id="PS51721">
    <property type="entry name" value="G_CP"/>
    <property type="match status" value="1"/>
</dbReference>
<evidence type="ECO:0000256" key="5">
    <source>
        <dbReference type="ARBA" id="ARBA00022741"/>
    </source>
</evidence>
<evidence type="ECO:0000313" key="13">
    <source>
        <dbReference type="EMBL" id="MBO8460464.1"/>
    </source>
</evidence>
<dbReference type="InterPro" id="IPR030378">
    <property type="entry name" value="G_CP_dom"/>
</dbReference>
<feature type="binding site" evidence="10">
    <location>
        <position position="258"/>
    </location>
    <ligand>
        <name>Zn(2+)</name>
        <dbReference type="ChEBI" id="CHEBI:29105"/>
    </ligand>
</feature>
<keyword evidence="8 10" id="KW-0694">RNA-binding</keyword>
<comment type="subunit">
    <text evidence="10">Monomer. Associates with 30S ribosomal subunit, binds 16S rRNA.</text>
</comment>
<dbReference type="Pfam" id="PF16745">
    <property type="entry name" value="RsgA_N"/>
    <property type="match status" value="1"/>
</dbReference>
<dbReference type="AlphaFoldDB" id="A0A9D9HVM3"/>
<dbReference type="GO" id="GO:0005525">
    <property type="term" value="F:GTP binding"/>
    <property type="evidence" value="ECO:0007669"/>
    <property type="project" value="UniProtKB-UniRule"/>
</dbReference>
<evidence type="ECO:0000256" key="2">
    <source>
        <dbReference type="ARBA" id="ARBA00022517"/>
    </source>
</evidence>
<keyword evidence="4 10" id="KW-0699">rRNA-binding</keyword>
<feature type="binding site" evidence="10">
    <location>
        <begin position="122"/>
        <end position="125"/>
    </location>
    <ligand>
        <name>GTP</name>
        <dbReference type="ChEBI" id="CHEBI:37565"/>
    </ligand>
</feature>
<dbReference type="GO" id="GO:0046872">
    <property type="term" value="F:metal ion binding"/>
    <property type="evidence" value="ECO:0007669"/>
    <property type="project" value="UniProtKB-KW"/>
</dbReference>
<evidence type="ECO:0000313" key="14">
    <source>
        <dbReference type="Proteomes" id="UP000823641"/>
    </source>
</evidence>
<dbReference type="InterPro" id="IPR012340">
    <property type="entry name" value="NA-bd_OB-fold"/>
</dbReference>
<evidence type="ECO:0000256" key="3">
    <source>
        <dbReference type="ARBA" id="ARBA00022723"/>
    </source>
</evidence>
<protein>
    <recommendedName>
        <fullName evidence="10">Small ribosomal subunit biogenesis GTPase RsgA</fullName>
        <ecNumber evidence="10">3.6.1.-</ecNumber>
    </recommendedName>
</protein>
<comment type="function">
    <text evidence="10">One of several proteins that assist in the late maturation steps of the functional core of the 30S ribosomal subunit. Helps release RbfA from mature subunits. May play a role in the assembly of ribosomal proteins into the subunit. Circularly permuted GTPase that catalyzes slow GTP hydrolysis, GTPase activity is stimulated by the 30S ribosomal subunit.</text>
</comment>
<dbReference type="SUPFAM" id="SSF50249">
    <property type="entry name" value="Nucleic acid-binding proteins"/>
    <property type="match status" value="1"/>
</dbReference>
<proteinExistence type="inferred from homology"/>
<dbReference type="GO" id="GO:0019843">
    <property type="term" value="F:rRNA binding"/>
    <property type="evidence" value="ECO:0007669"/>
    <property type="project" value="UniProtKB-KW"/>
</dbReference>
<dbReference type="Gene3D" id="3.40.50.300">
    <property type="entry name" value="P-loop containing nucleotide triphosphate hydrolases"/>
    <property type="match status" value="1"/>
</dbReference>
<keyword evidence="1 10" id="KW-0963">Cytoplasm</keyword>
<keyword evidence="2 10" id="KW-0690">Ribosome biogenesis</keyword>
<keyword evidence="7 10" id="KW-0862">Zinc</keyword>
<feature type="binding site" evidence="10">
    <location>
        <position position="265"/>
    </location>
    <ligand>
        <name>Zn(2+)</name>
        <dbReference type="ChEBI" id="CHEBI:29105"/>
    </ligand>
</feature>
<feature type="binding site" evidence="10">
    <location>
        <position position="263"/>
    </location>
    <ligand>
        <name>Zn(2+)</name>
        <dbReference type="ChEBI" id="CHEBI:29105"/>
    </ligand>
</feature>
<evidence type="ECO:0000256" key="6">
    <source>
        <dbReference type="ARBA" id="ARBA00022801"/>
    </source>
</evidence>
<dbReference type="GO" id="GO:0005737">
    <property type="term" value="C:cytoplasm"/>
    <property type="evidence" value="ECO:0007669"/>
    <property type="project" value="UniProtKB-SubCell"/>
</dbReference>
<evidence type="ECO:0000256" key="1">
    <source>
        <dbReference type="ARBA" id="ARBA00022490"/>
    </source>
</evidence>
<dbReference type="EC" id="3.6.1.-" evidence="10"/>
<dbReference type="GO" id="GO:0003924">
    <property type="term" value="F:GTPase activity"/>
    <property type="evidence" value="ECO:0007669"/>
    <property type="project" value="UniProtKB-UniRule"/>
</dbReference>
<dbReference type="Gene3D" id="1.10.40.50">
    <property type="entry name" value="Probable gtpase engc, domain 3"/>
    <property type="match status" value="1"/>
</dbReference>
<feature type="binding site" evidence="10">
    <location>
        <position position="271"/>
    </location>
    <ligand>
        <name>Zn(2+)</name>
        <dbReference type="ChEBI" id="CHEBI:29105"/>
    </ligand>
</feature>
<dbReference type="Proteomes" id="UP000823641">
    <property type="component" value="Unassembled WGS sequence"/>
</dbReference>
<comment type="subcellular location">
    <subcellularLocation>
        <location evidence="10">Cytoplasm</location>
    </subcellularLocation>
</comment>
<feature type="binding site" evidence="10">
    <location>
        <begin position="176"/>
        <end position="184"/>
    </location>
    <ligand>
        <name>GTP</name>
        <dbReference type="ChEBI" id="CHEBI:37565"/>
    </ligand>
</feature>
<evidence type="ECO:0000259" key="11">
    <source>
        <dbReference type="PROSITE" id="PS50936"/>
    </source>
</evidence>
<evidence type="ECO:0000259" key="12">
    <source>
        <dbReference type="PROSITE" id="PS51721"/>
    </source>
</evidence>
<dbReference type="InterPro" id="IPR010914">
    <property type="entry name" value="RsgA_GTPase_dom"/>
</dbReference>